<keyword evidence="3" id="KW-0489">Methyltransferase</keyword>
<dbReference type="Gene3D" id="1.10.10.10">
    <property type="entry name" value="Winged helix-like DNA-binding domain superfamily/Winged helix DNA-binding domain"/>
    <property type="match status" value="1"/>
</dbReference>
<accession>A0A097R529</accession>
<evidence type="ECO:0000313" key="3">
    <source>
        <dbReference type="EMBL" id="AIU73835.1"/>
    </source>
</evidence>
<dbReference type="SUPFAM" id="SSF46767">
    <property type="entry name" value="Methylated DNA-protein cysteine methyltransferase, C-terminal domain"/>
    <property type="match status" value="1"/>
</dbReference>
<feature type="domain" description="Methylated-DNA-[protein]-cysteine S-methyltransferase DNA binding" evidence="2">
    <location>
        <begin position="12"/>
        <end position="92"/>
    </location>
</feature>
<dbReference type="InterPro" id="IPR036217">
    <property type="entry name" value="MethylDNA_cys_MeTrfase_DNAb"/>
</dbReference>
<evidence type="ECO:0000313" key="4">
    <source>
        <dbReference type="Proteomes" id="UP000029986"/>
    </source>
</evidence>
<dbReference type="Pfam" id="PF01035">
    <property type="entry name" value="DNA_binding_1"/>
    <property type="match status" value="1"/>
</dbReference>
<dbReference type="RefSeq" id="WP_025799958.1">
    <property type="nucleotide sequence ID" value="NZ_CP009706.1"/>
</dbReference>
<proteinExistence type="predicted"/>
<protein>
    <submittedName>
        <fullName evidence="3">Methyltransferase</fullName>
    </submittedName>
</protein>
<name>A0A097R529_HAFAL</name>
<evidence type="ECO:0000259" key="2">
    <source>
        <dbReference type="Pfam" id="PF01035"/>
    </source>
</evidence>
<dbReference type="InterPro" id="IPR014048">
    <property type="entry name" value="MethylDNA_cys_MeTrfase_DNA-bd"/>
</dbReference>
<dbReference type="GO" id="GO:0006281">
    <property type="term" value="P:DNA repair"/>
    <property type="evidence" value="ECO:0007669"/>
    <property type="project" value="InterPro"/>
</dbReference>
<dbReference type="PANTHER" id="PTHR42942">
    <property type="entry name" value="6-O-METHYLGUANINE DNA METHYLTRANSFERASE"/>
    <property type="match status" value="1"/>
</dbReference>
<dbReference type="GO" id="GO:0008168">
    <property type="term" value="F:methyltransferase activity"/>
    <property type="evidence" value="ECO:0007669"/>
    <property type="project" value="UniProtKB-KW"/>
</dbReference>
<dbReference type="InterPro" id="IPR052520">
    <property type="entry name" value="ATL_DNA_repair"/>
</dbReference>
<dbReference type="CDD" id="cd06445">
    <property type="entry name" value="ATase"/>
    <property type="match status" value="1"/>
</dbReference>
<keyword evidence="3" id="KW-0808">Transferase</keyword>
<gene>
    <name evidence="3" type="ORF">AT03_16510</name>
</gene>
<dbReference type="HOGENOM" id="CLU_000445_52_5_6"/>
<dbReference type="eggNOG" id="COG3695">
    <property type="taxonomic scope" value="Bacteria"/>
</dbReference>
<keyword evidence="1" id="KW-0227">DNA damage</keyword>
<dbReference type="AlphaFoldDB" id="A0A097R529"/>
<organism evidence="3 4">
    <name type="scientific">Hafnia alvei FB1</name>
    <dbReference type="NCBI Taxonomy" id="1453496"/>
    <lineage>
        <taxon>Bacteria</taxon>
        <taxon>Pseudomonadati</taxon>
        <taxon>Pseudomonadota</taxon>
        <taxon>Gammaproteobacteria</taxon>
        <taxon>Enterobacterales</taxon>
        <taxon>Hafniaceae</taxon>
        <taxon>Hafnia</taxon>
    </lineage>
</organism>
<dbReference type="OrthoDB" id="9132167at2"/>
<sequence>MPNDTPSVPEDNFRQRVLMSIHAIPYGKVATYGQIARLAGSSRAARQVGGILRKLPKGSSIPWYRIVNRSGNISLIGPDYTRQRTALQDEGITFNASGVIDLALYGWDPSQP</sequence>
<evidence type="ECO:0000256" key="1">
    <source>
        <dbReference type="ARBA" id="ARBA00022763"/>
    </source>
</evidence>
<dbReference type="PATRIC" id="fig|1453496.5.peg.3384"/>
<dbReference type="PANTHER" id="PTHR42942:SF1">
    <property type="entry name" value="ALKYLTRANSFERASE-LIKE PROTEIN 1"/>
    <property type="match status" value="1"/>
</dbReference>
<dbReference type="GO" id="GO:0032259">
    <property type="term" value="P:methylation"/>
    <property type="evidence" value="ECO:0007669"/>
    <property type="project" value="UniProtKB-KW"/>
</dbReference>
<reference evidence="3 4" key="1">
    <citation type="journal article" date="2014" name="Gut Pathog.">
        <title>Gene clusters of Hafnia alvei strain FB1 important in survival and pathogenesis: a draft genome perspective.</title>
        <authorList>
            <person name="Tan J.Y."/>
            <person name="Yin W.F."/>
            <person name="Chan K.G."/>
        </authorList>
    </citation>
    <scope>NUCLEOTIDE SEQUENCE [LARGE SCALE GENOMIC DNA]</scope>
    <source>
        <strain evidence="3 4">FB1</strain>
    </source>
</reference>
<dbReference type="Proteomes" id="UP000029986">
    <property type="component" value="Chromosome"/>
</dbReference>
<dbReference type="EMBL" id="CP009706">
    <property type="protein sequence ID" value="AIU73835.1"/>
    <property type="molecule type" value="Genomic_DNA"/>
</dbReference>
<dbReference type="KEGG" id="hav:AT03_16510"/>
<dbReference type="InterPro" id="IPR036388">
    <property type="entry name" value="WH-like_DNA-bd_sf"/>
</dbReference>
<keyword evidence="4" id="KW-1185">Reference proteome</keyword>